<keyword evidence="2" id="KW-1185">Reference proteome</keyword>
<proteinExistence type="predicted"/>
<comment type="caution">
    <text evidence="1">The sequence shown here is derived from an EMBL/GenBank/DDBJ whole genome shotgun (WGS) entry which is preliminary data.</text>
</comment>
<reference evidence="1" key="1">
    <citation type="submission" date="2022-05" db="EMBL/GenBank/DDBJ databases">
        <title>Comparative Genomics of Spacecraft Associated Microbes.</title>
        <authorList>
            <person name="Tran M.T."/>
            <person name="Wright A."/>
            <person name="Seuylemezian A."/>
            <person name="Eisen J."/>
            <person name="Coil D."/>
        </authorList>
    </citation>
    <scope>NUCLEOTIDE SEQUENCE</scope>
    <source>
        <strain evidence="1">214.1.1</strain>
    </source>
</reference>
<sequence length="107" mass="11951">MSLLMVLPDDVSLRCLHLFLPLPSHALMLAASEQLEVFSTMLSLVTELIAPDVFPMSLLMVLPDDVLLRRLHLFLPLPSHALMLAASEQLEVFSTMLSLVTELPTWL</sequence>
<accession>A0A9X2DV37</accession>
<organism evidence="1 2">
    <name type="scientific">Halalkalibacter oceani</name>
    <dbReference type="NCBI Taxonomy" id="1653776"/>
    <lineage>
        <taxon>Bacteria</taxon>
        <taxon>Bacillati</taxon>
        <taxon>Bacillota</taxon>
        <taxon>Bacilli</taxon>
        <taxon>Bacillales</taxon>
        <taxon>Bacillaceae</taxon>
        <taxon>Halalkalibacter</taxon>
    </lineage>
</organism>
<dbReference type="EMBL" id="JAMBOL010000028">
    <property type="protein sequence ID" value="MCM3716082.1"/>
    <property type="molecule type" value="Genomic_DNA"/>
</dbReference>
<gene>
    <name evidence="1" type="ORF">M3202_18725</name>
</gene>
<protein>
    <submittedName>
        <fullName evidence="1">Uncharacterized protein</fullName>
    </submittedName>
</protein>
<name>A0A9X2DV37_9BACI</name>
<evidence type="ECO:0000313" key="1">
    <source>
        <dbReference type="EMBL" id="MCM3716082.1"/>
    </source>
</evidence>
<evidence type="ECO:0000313" key="2">
    <source>
        <dbReference type="Proteomes" id="UP001139179"/>
    </source>
</evidence>
<dbReference type="Proteomes" id="UP001139179">
    <property type="component" value="Unassembled WGS sequence"/>
</dbReference>
<dbReference type="AlphaFoldDB" id="A0A9X2DV37"/>